<feature type="transmembrane region" description="Helical" evidence="1">
    <location>
        <begin position="194"/>
        <end position="214"/>
    </location>
</feature>
<reference evidence="2 3" key="1">
    <citation type="journal article" date="2016" name="Nat. Commun.">
        <title>Thousands of microbial genomes shed light on interconnected biogeochemical processes in an aquifer system.</title>
        <authorList>
            <person name="Anantharaman K."/>
            <person name="Brown C.T."/>
            <person name="Hug L.A."/>
            <person name="Sharon I."/>
            <person name="Castelle C.J."/>
            <person name="Probst A.J."/>
            <person name="Thomas B.C."/>
            <person name="Singh A."/>
            <person name="Wilkins M.J."/>
            <person name="Karaoz U."/>
            <person name="Brodie E.L."/>
            <person name="Williams K.H."/>
            <person name="Hubbard S.S."/>
            <person name="Banfield J.F."/>
        </authorList>
    </citation>
    <scope>NUCLEOTIDE SEQUENCE [LARGE SCALE GENOMIC DNA]</scope>
</reference>
<dbReference type="AlphaFoldDB" id="A0A1F5G129"/>
<protein>
    <recommendedName>
        <fullName evidence="4">Glycosyltransferase RgtA/B/C/D-like domain-containing protein</fullName>
    </recommendedName>
</protein>
<evidence type="ECO:0000313" key="3">
    <source>
        <dbReference type="Proteomes" id="UP000176317"/>
    </source>
</evidence>
<feature type="transmembrane region" description="Helical" evidence="1">
    <location>
        <begin position="105"/>
        <end position="126"/>
    </location>
</feature>
<feature type="transmembrane region" description="Helical" evidence="1">
    <location>
        <begin position="6"/>
        <end position="23"/>
    </location>
</feature>
<gene>
    <name evidence="2" type="ORF">A2164_04155</name>
</gene>
<feature type="transmembrane region" description="Helical" evidence="1">
    <location>
        <begin position="56"/>
        <end position="76"/>
    </location>
</feature>
<feature type="transmembrane region" description="Helical" evidence="1">
    <location>
        <begin position="492"/>
        <end position="512"/>
    </location>
</feature>
<evidence type="ECO:0008006" key="4">
    <source>
        <dbReference type="Google" id="ProtNLM"/>
    </source>
</evidence>
<organism evidence="2 3">
    <name type="scientific">Candidatus Curtissbacteria bacterium RBG_13_35_7</name>
    <dbReference type="NCBI Taxonomy" id="1797705"/>
    <lineage>
        <taxon>Bacteria</taxon>
        <taxon>Candidatus Curtissiibacteriota</taxon>
    </lineage>
</organism>
<comment type="caution">
    <text evidence="2">The sequence shown here is derived from an EMBL/GenBank/DDBJ whole genome shotgun (WGS) entry which is preliminary data.</text>
</comment>
<keyword evidence="1" id="KW-0812">Transmembrane</keyword>
<proteinExistence type="predicted"/>
<evidence type="ECO:0000313" key="2">
    <source>
        <dbReference type="EMBL" id="OGD85580.1"/>
    </source>
</evidence>
<feature type="transmembrane region" description="Helical" evidence="1">
    <location>
        <begin position="226"/>
        <end position="243"/>
    </location>
</feature>
<name>A0A1F5G129_9BACT</name>
<dbReference type="EMBL" id="MFAT01000064">
    <property type="protein sequence ID" value="OGD85580.1"/>
    <property type="molecule type" value="Genomic_DNA"/>
</dbReference>
<sequence>MLLTILVIIISVFFGYVVINLFATHLKLDEKIASSFVIGISLYSLLTFLIANIFKLSFVTIIFSTTIIVLFIVVALTKRKLFYSRYLKDLLTFQRLAQFFSKEKYLLFTFIFFTVLFAKIFSQTFVPEKEGIYAGSLGFWGDGALHLTLINSFFRDDNFWPQQPLFSGVKLSYPFLPDFTSSIFLKLGSSMRTAIAFPSVLLLSSSILLLYSIFRQVTKSKLAASLAIFILFFLGGLGFIYFFEDLIRSNAAFSTFAYPPREYTSMGNDKGLHYINLITSPIVSQRAFLFGLPLFLVIFTIIKAGLEKLDKNQFIFAGILVGILPFFHSHTLLTLGIVLPVFALVNLINRSIREVKKVILSWIMFGGIAFVLIVPQLFLFFSPSISANAIHLQLGWMAHLKNENFIWFWIKNTGLMIPLILILPLVIKKERLLSLLKFYAPFAIVFIIANLIIFQPLEYDNSKLFNYWYIFSAPLVATVIVKFLQNNFFLKVLGIIIFVVIILSGFLDVWRLNNYKKNKILMFDNESINLADFISDNTEPRSVFVTAIQHNHPVLSLAGRRVLVGYTGWLWTYGINYGPREQDVRNIYQGDNLSKNLFHKYDVNYLVIGPVERSQFQINEQFFEQNYTRIYSTPAYRLYKIS</sequence>
<keyword evidence="1" id="KW-1133">Transmembrane helix</keyword>
<feature type="transmembrane region" description="Helical" evidence="1">
    <location>
        <begin position="405"/>
        <end position="426"/>
    </location>
</feature>
<keyword evidence="1" id="KW-0472">Membrane</keyword>
<feature type="transmembrane region" description="Helical" evidence="1">
    <location>
        <begin position="438"/>
        <end position="455"/>
    </location>
</feature>
<feature type="transmembrane region" description="Helical" evidence="1">
    <location>
        <begin position="287"/>
        <end position="306"/>
    </location>
</feature>
<evidence type="ECO:0000256" key="1">
    <source>
        <dbReference type="SAM" id="Phobius"/>
    </source>
</evidence>
<feature type="transmembrane region" description="Helical" evidence="1">
    <location>
        <begin position="132"/>
        <end position="154"/>
    </location>
</feature>
<feature type="transmembrane region" description="Helical" evidence="1">
    <location>
        <begin position="359"/>
        <end position="385"/>
    </location>
</feature>
<feature type="transmembrane region" description="Helical" evidence="1">
    <location>
        <begin position="326"/>
        <end position="347"/>
    </location>
</feature>
<feature type="transmembrane region" description="Helical" evidence="1">
    <location>
        <begin position="467"/>
        <end position="485"/>
    </location>
</feature>
<feature type="transmembrane region" description="Helical" evidence="1">
    <location>
        <begin position="32"/>
        <end position="50"/>
    </location>
</feature>
<dbReference type="Proteomes" id="UP000176317">
    <property type="component" value="Unassembled WGS sequence"/>
</dbReference>
<accession>A0A1F5G129</accession>